<dbReference type="Gramene" id="rna37727">
    <property type="protein sequence ID" value="RHN52985.1"/>
    <property type="gene ID" value="gene37727"/>
</dbReference>
<evidence type="ECO:0000313" key="1">
    <source>
        <dbReference type="EMBL" id="RHN52985.1"/>
    </source>
</evidence>
<dbReference type="Proteomes" id="UP000265566">
    <property type="component" value="Chromosome 6"/>
</dbReference>
<proteinExistence type="predicted"/>
<dbReference type="AlphaFoldDB" id="A0A396HNQ5"/>
<comment type="caution">
    <text evidence="1">The sequence shown here is derived from an EMBL/GenBank/DDBJ whole genome shotgun (WGS) entry which is preliminary data.</text>
</comment>
<name>A0A396HNQ5_MEDTR</name>
<protein>
    <submittedName>
        <fullName evidence="1">Uncharacterized protein</fullName>
    </submittedName>
</protein>
<sequence length="42" mass="5048">MNNNHISIMERKMIPLQHRQTVMQLSLAMLSQNQKMTMLKMF</sequence>
<accession>A0A396HNQ5</accession>
<organism evidence="1">
    <name type="scientific">Medicago truncatula</name>
    <name type="common">Barrel medic</name>
    <name type="synonym">Medicago tribuloides</name>
    <dbReference type="NCBI Taxonomy" id="3880"/>
    <lineage>
        <taxon>Eukaryota</taxon>
        <taxon>Viridiplantae</taxon>
        <taxon>Streptophyta</taxon>
        <taxon>Embryophyta</taxon>
        <taxon>Tracheophyta</taxon>
        <taxon>Spermatophyta</taxon>
        <taxon>Magnoliopsida</taxon>
        <taxon>eudicotyledons</taxon>
        <taxon>Gunneridae</taxon>
        <taxon>Pentapetalae</taxon>
        <taxon>rosids</taxon>
        <taxon>fabids</taxon>
        <taxon>Fabales</taxon>
        <taxon>Fabaceae</taxon>
        <taxon>Papilionoideae</taxon>
        <taxon>50 kb inversion clade</taxon>
        <taxon>NPAAA clade</taxon>
        <taxon>Hologalegina</taxon>
        <taxon>IRL clade</taxon>
        <taxon>Trifolieae</taxon>
        <taxon>Medicago</taxon>
    </lineage>
</organism>
<reference evidence="1" key="1">
    <citation type="journal article" date="2018" name="Nat. Plants">
        <title>Whole-genome landscape of Medicago truncatula symbiotic genes.</title>
        <authorList>
            <person name="Pecrix Y."/>
            <person name="Gamas P."/>
            <person name="Carrere S."/>
        </authorList>
    </citation>
    <scope>NUCLEOTIDE SEQUENCE</scope>
    <source>
        <tissue evidence="1">Leaves</tissue>
    </source>
</reference>
<gene>
    <name evidence="1" type="ORF">MtrunA17_Chr6g0486511</name>
</gene>
<dbReference type="EMBL" id="PSQE01000006">
    <property type="protein sequence ID" value="RHN52985.1"/>
    <property type="molecule type" value="Genomic_DNA"/>
</dbReference>